<accession>A0A8X6WUW3</accession>
<name>A0A8X6WUW3_9ARAC</name>
<gene>
    <name evidence="1" type="ORF">TNIN_53861</name>
</gene>
<dbReference type="EMBL" id="BMAV01002350">
    <property type="protein sequence ID" value="GFY41200.1"/>
    <property type="molecule type" value="Genomic_DNA"/>
</dbReference>
<sequence>MISSVVDISNEDFKRCGPSIRWPSVFLRVLLLSEVLYGVDLILDFDGWIVRSTVPAPVLGDPGVWISVCTGSASETVLLWTELVLLGLESFLLMIWNQLPW</sequence>
<organism evidence="1 2">
    <name type="scientific">Trichonephila inaurata madagascariensis</name>
    <dbReference type="NCBI Taxonomy" id="2747483"/>
    <lineage>
        <taxon>Eukaryota</taxon>
        <taxon>Metazoa</taxon>
        <taxon>Ecdysozoa</taxon>
        <taxon>Arthropoda</taxon>
        <taxon>Chelicerata</taxon>
        <taxon>Arachnida</taxon>
        <taxon>Araneae</taxon>
        <taxon>Araneomorphae</taxon>
        <taxon>Entelegynae</taxon>
        <taxon>Araneoidea</taxon>
        <taxon>Nephilidae</taxon>
        <taxon>Trichonephila</taxon>
        <taxon>Trichonephila inaurata</taxon>
    </lineage>
</organism>
<evidence type="ECO:0000313" key="2">
    <source>
        <dbReference type="Proteomes" id="UP000886998"/>
    </source>
</evidence>
<comment type="caution">
    <text evidence="1">The sequence shown here is derived from an EMBL/GenBank/DDBJ whole genome shotgun (WGS) entry which is preliminary data.</text>
</comment>
<keyword evidence="2" id="KW-1185">Reference proteome</keyword>
<proteinExistence type="predicted"/>
<protein>
    <submittedName>
        <fullName evidence="1">Uncharacterized protein</fullName>
    </submittedName>
</protein>
<dbReference type="Proteomes" id="UP000886998">
    <property type="component" value="Unassembled WGS sequence"/>
</dbReference>
<evidence type="ECO:0000313" key="1">
    <source>
        <dbReference type="EMBL" id="GFY41200.1"/>
    </source>
</evidence>
<dbReference type="AlphaFoldDB" id="A0A8X6WUW3"/>
<reference evidence="1" key="1">
    <citation type="submission" date="2020-08" db="EMBL/GenBank/DDBJ databases">
        <title>Multicomponent nature underlies the extraordinary mechanical properties of spider dragline silk.</title>
        <authorList>
            <person name="Kono N."/>
            <person name="Nakamura H."/>
            <person name="Mori M."/>
            <person name="Yoshida Y."/>
            <person name="Ohtoshi R."/>
            <person name="Malay A.D."/>
            <person name="Moran D.A.P."/>
            <person name="Tomita M."/>
            <person name="Numata K."/>
            <person name="Arakawa K."/>
        </authorList>
    </citation>
    <scope>NUCLEOTIDE SEQUENCE</scope>
</reference>